<reference evidence="1 2" key="1">
    <citation type="journal article" date="2015" name="Int. J. Syst. Evol. Microbiol.">
        <title>Youhaiella tibetensis gen. nov., sp. nov., isolated from subsurface sediment.</title>
        <authorList>
            <person name="Wang Y.X."/>
            <person name="Huang F.Q."/>
            <person name="Nogi Y."/>
            <person name="Pang S.J."/>
            <person name="Wang P.K."/>
            <person name="Lv J."/>
        </authorList>
    </citation>
    <scope>NUCLEOTIDE SEQUENCE [LARGE SCALE GENOMIC DNA]</scope>
    <source>
        <strain evidence="2">fig4</strain>
    </source>
</reference>
<dbReference type="Pfam" id="PF13305">
    <property type="entry name" value="TetR_C_33"/>
    <property type="match status" value="1"/>
</dbReference>
<dbReference type="InterPro" id="IPR025996">
    <property type="entry name" value="MT1864/Rv1816-like_C"/>
</dbReference>
<dbReference type="InterPro" id="IPR006311">
    <property type="entry name" value="TAT_signal"/>
</dbReference>
<dbReference type="Gene3D" id="1.10.357.10">
    <property type="entry name" value="Tetracycline Repressor, domain 2"/>
    <property type="match status" value="1"/>
</dbReference>
<dbReference type="PANTHER" id="PTHR30055:SF220">
    <property type="entry name" value="TETR-FAMILY REGULATORY PROTEIN"/>
    <property type="match status" value="1"/>
</dbReference>
<evidence type="ECO:0000313" key="2">
    <source>
        <dbReference type="Proteomes" id="UP000321062"/>
    </source>
</evidence>
<dbReference type="GO" id="GO:0003700">
    <property type="term" value="F:DNA-binding transcription factor activity"/>
    <property type="evidence" value="ECO:0007669"/>
    <property type="project" value="TreeGrafter"/>
</dbReference>
<dbReference type="Proteomes" id="UP000321062">
    <property type="component" value="Chromosome"/>
</dbReference>
<dbReference type="SUPFAM" id="SSF46689">
    <property type="entry name" value="Homeodomain-like"/>
    <property type="match status" value="1"/>
</dbReference>
<dbReference type="PANTHER" id="PTHR30055">
    <property type="entry name" value="HTH-TYPE TRANSCRIPTIONAL REGULATOR RUTR"/>
    <property type="match status" value="1"/>
</dbReference>
<proteinExistence type="predicted"/>
<dbReference type="InterPro" id="IPR001647">
    <property type="entry name" value="HTH_TetR"/>
</dbReference>
<organism evidence="1 2">
    <name type="scientific">Paradevosia tibetensis</name>
    <dbReference type="NCBI Taxonomy" id="1447062"/>
    <lineage>
        <taxon>Bacteria</taxon>
        <taxon>Pseudomonadati</taxon>
        <taxon>Pseudomonadota</taxon>
        <taxon>Alphaproteobacteria</taxon>
        <taxon>Hyphomicrobiales</taxon>
        <taxon>Devosiaceae</taxon>
        <taxon>Paradevosia</taxon>
    </lineage>
</organism>
<dbReference type="InterPro" id="IPR036271">
    <property type="entry name" value="Tet_transcr_reg_TetR-rel_C_sf"/>
</dbReference>
<dbReference type="PROSITE" id="PS50977">
    <property type="entry name" value="HTH_TETR_2"/>
    <property type="match status" value="1"/>
</dbReference>
<name>A0A5B9DTM7_9HYPH</name>
<dbReference type="AlphaFoldDB" id="A0A5B9DTM7"/>
<sequence>MSTSQPNPYHHGDLRRALIEAGLALLATGGAESLGLREVARAVGVSASAPYRHFENRQALLAAVAREGFIQFDAHLRAAGKDWPADQQLEVMGRAYIGFALDHPQLFRLMFSPLVSKDANPALMEAARAAYESLAALAAPQNPEARREATVSTWALVHGLSVLLLDDQIRIEGEADRDMLVEAVLARFVAGLRAMAAA</sequence>
<accession>A0A5B9DTM7</accession>
<dbReference type="PRINTS" id="PR00455">
    <property type="entry name" value="HTHTETR"/>
</dbReference>
<evidence type="ECO:0000313" key="1">
    <source>
        <dbReference type="EMBL" id="QEE22526.1"/>
    </source>
</evidence>
<dbReference type="SUPFAM" id="SSF48498">
    <property type="entry name" value="Tetracyclin repressor-like, C-terminal domain"/>
    <property type="match status" value="1"/>
</dbReference>
<dbReference type="Pfam" id="PF00440">
    <property type="entry name" value="TetR_N"/>
    <property type="match status" value="1"/>
</dbReference>
<dbReference type="KEGG" id="yti:FNA67_21185"/>
<dbReference type="OrthoDB" id="7056813at2"/>
<dbReference type="InterPro" id="IPR009057">
    <property type="entry name" value="Homeodomain-like_sf"/>
</dbReference>
<dbReference type="EMBL" id="CP041690">
    <property type="protein sequence ID" value="QEE22526.1"/>
    <property type="molecule type" value="Genomic_DNA"/>
</dbReference>
<dbReference type="RefSeq" id="WP_147658043.1">
    <property type="nucleotide sequence ID" value="NZ_BMFM01000001.1"/>
</dbReference>
<dbReference type="PROSITE" id="PS51318">
    <property type="entry name" value="TAT"/>
    <property type="match status" value="1"/>
</dbReference>
<dbReference type="GO" id="GO:0000976">
    <property type="term" value="F:transcription cis-regulatory region binding"/>
    <property type="evidence" value="ECO:0007669"/>
    <property type="project" value="TreeGrafter"/>
</dbReference>
<keyword evidence="2" id="KW-1185">Reference proteome</keyword>
<protein>
    <submittedName>
        <fullName evidence="1">TetR/AcrR family transcriptional regulator</fullName>
    </submittedName>
</protein>
<gene>
    <name evidence="1" type="ORF">FNA67_21185</name>
</gene>
<dbReference type="InterPro" id="IPR050109">
    <property type="entry name" value="HTH-type_TetR-like_transc_reg"/>
</dbReference>